<accession>A0ABP8MR58</accession>
<dbReference type="RefSeq" id="WP_344824328.1">
    <property type="nucleotide sequence ID" value="NZ_BAABEZ010000022.1"/>
</dbReference>
<evidence type="ECO:0000313" key="2">
    <source>
        <dbReference type="Proteomes" id="UP001501410"/>
    </source>
</evidence>
<name>A0ABP8MR58_9BACT</name>
<protein>
    <submittedName>
        <fullName evidence="1">Uncharacterized protein</fullName>
    </submittedName>
</protein>
<dbReference type="EMBL" id="BAABEZ010000022">
    <property type="protein sequence ID" value="GAA4453274.1"/>
    <property type="molecule type" value="Genomic_DNA"/>
</dbReference>
<proteinExistence type="predicted"/>
<evidence type="ECO:0000313" key="1">
    <source>
        <dbReference type="EMBL" id="GAA4453274.1"/>
    </source>
</evidence>
<dbReference type="Proteomes" id="UP001501410">
    <property type="component" value="Unassembled WGS sequence"/>
</dbReference>
<gene>
    <name evidence="1" type="ORF">GCM10023092_13280</name>
</gene>
<sequence length="179" mass="20173">MKRSFRIFILLFPVITATSSCQKWKDKQAQDLGFTNTYCNIPSAVNYNWNFPGIEDNSTCVFPSDPFTGNYTFEDSVYIDGIDSAILYGSIGFSIVKRDSARFDITGYCSSRSLPFTANRYYHATSDTVLAGGTQLFCRELDTLNGTLDYRPADSSLYIEFTIKSDTLTAVHRGRAYKK</sequence>
<organism evidence="1 2">
    <name type="scientific">Rurimicrobium arvi</name>
    <dbReference type="NCBI Taxonomy" id="2049916"/>
    <lineage>
        <taxon>Bacteria</taxon>
        <taxon>Pseudomonadati</taxon>
        <taxon>Bacteroidota</taxon>
        <taxon>Chitinophagia</taxon>
        <taxon>Chitinophagales</taxon>
        <taxon>Chitinophagaceae</taxon>
        <taxon>Rurimicrobium</taxon>
    </lineage>
</organism>
<dbReference type="PROSITE" id="PS51257">
    <property type="entry name" value="PROKAR_LIPOPROTEIN"/>
    <property type="match status" value="1"/>
</dbReference>
<keyword evidence="2" id="KW-1185">Reference proteome</keyword>
<comment type="caution">
    <text evidence="1">The sequence shown here is derived from an EMBL/GenBank/DDBJ whole genome shotgun (WGS) entry which is preliminary data.</text>
</comment>
<reference evidence="2" key="1">
    <citation type="journal article" date="2019" name="Int. J. Syst. Evol. Microbiol.">
        <title>The Global Catalogue of Microorganisms (GCM) 10K type strain sequencing project: providing services to taxonomists for standard genome sequencing and annotation.</title>
        <authorList>
            <consortium name="The Broad Institute Genomics Platform"/>
            <consortium name="The Broad Institute Genome Sequencing Center for Infectious Disease"/>
            <person name="Wu L."/>
            <person name="Ma J."/>
        </authorList>
    </citation>
    <scope>NUCLEOTIDE SEQUENCE [LARGE SCALE GENOMIC DNA]</scope>
    <source>
        <strain evidence="2">JCM 31921</strain>
    </source>
</reference>